<feature type="compositionally biased region" description="Polar residues" evidence="2">
    <location>
        <begin position="302"/>
        <end position="311"/>
    </location>
</feature>
<evidence type="ECO:0000313" key="4">
    <source>
        <dbReference type="EMBL" id="MBB4948647.1"/>
    </source>
</evidence>
<dbReference type="Proteomes" id="UP000573327">
    <property type="component" value="Unassembled WGS sequence"/>
</dbReference>
<dbReference type="PROSITE" id="PS51898">
    <property type="entry name" value="TYR_RECOMBINASE"/>
    <property type="match status" value="1"/>
</dbReference>
<dbReference type="AlphaFoldDB" id="A0A7W7SE82"/>
<dbReference type="GO" id="GO:0015074">
    <property type="term" value="P:DNA integration"/>
    <property type="evidence" value="ECO:0007669"/>
    <property type="project" value="InterPro"/>
</dbReference>
<dbReference type="InterPro" id="IPR002104">
    <property type="entry name" value="Integrase_catalytic"/>
</dbReference>
<dbReference type="InterPro" id="IPR050090">
    <property type="entry name" value="Tyrosine_recombinase_XerCD"/>
</dbReference>
<sequence length="461" mass="51909">MGSSFKVQFWEHRHRPDRRKPYMVRWTVNGREFSESFLTKTQADGRKAELITAARSLEPFDTESGLPLSELRAQSEVTFYEFGRKYVKARWDGAPAKTRTTWADALATVTFELVRTKVGRPDKRVLRRALYSWAFNPTQWVQEPRAEWAKALAWVERQSINVSALAELTVARQLLDAASVKLDGKKAAASSVLRKRRILHHVLGRAVEEKLLTVNPIPLVQWQPPKIEEEVDPEYVLSPEQITASLAEIGRQGRRGPRMVAFFACLYYAGMRPAEVVHLRKNRCVLPEEGWGKLNLNGSSPRVGSAWTDSGTSHDPRSLKHRADKATRPVPIPPVLVQLLREHIEKYGTAPDGRLFQTFRGGLVQESSYGVVWSKARAEVLTAEQQETPLGDRPYDWRHAGISGWLASGVAPAECARRAGHSIAVLHRVYAKCIHGDEERANQLIGQWLDGRARPAPESGP</sequence>
<feature type="domain" description="Tyr recombinase" evidence="3">
    <location>
        <begin position="232"/>
        <end position="446"/>
    </location>
</feature>
<organism evidence="4 5">
    <name type="scientific">Kitasatospora gansuensis</name>
    <dbReference type="NCBI Taxonomy" id="258050"/>
    <lineage>
        <taxon>Bacteria</taxon>
        <taxon>Bacillati</taxon>
        <taxon>Actinomycetota</taxon>
        <taxon>Actinomycetes</taxon>
        <taxon>Kitasatosporales</taxon>
        <taxon>Streptomycetaceae</taxon>
        <taxon>Kitasatospora</taxon>
    </lineage>
</organism>
<dbReference type="GO" id="GO:0006310">
    <property type="term" value="P:DNA recombination"/>
    <property type="evidence" value="ECO:0007669"/>
    <property type="project" value="UniProtKB-KW"/>
</dbReference>
<protein>
    <submittedName>
        <fullName evidence="4">Integrase</fullName>
    </submittedName>
</protein>
<reference evidence="4 5" key="1">
    <citation type="submission" date="2020-08" db="EMBL/GenBank/DDBJ databases">
        <title>Sequencing the genomes of 1000 actinobacteria strains.</title>
        <authorList>
            <person name="Klenk H.-P."/>
        </authorList>
    </citation>
    <scope>NUCLEOTIDE SEQUENCE [LARGE SCALE GENOMIC DNA]</scope>
    <source>
        <strain evidence="4 5">DSM 44786</strain>
    </source>
</reference>
<dbReference type="SUPFAM" id="SSF56349">
    <property type="entry name" value="DNA breaking-rejoining enzymes"/>
    <property type="match status" value="1"/>
</dbReference>
<dbReference type="Gene3D" id="1.10.443.10">
    <property type="entry name" value="Intergrase catalytic core"/>
    <property type="match status" value="1"/>
</dbReference>
<dbReference type="EMBL" id="JACHJR010000001">
    <property type="protein sequence ID" value="MBB4948647.1"/>
    <property type="molecule type" value="Genomic_DNA"/>
</dbReference>
<dbReference type="InterPro" id="IPR011010">
    <property type="entry name" value="DNA_brk_join_enz"/>
</dbReference>
<keyword evidence="1" id="KW-0233">DNA recombination</keyword>
<keyword evidence="5" id="KW-1185">Reference proteome</keyword>
<gene>
    <name evidence="4" type="ORF">F4556_004182</name>
</gene>
<comment type="caution">
    <text evidence="4">The sequence shown here is derived from an EMBL/GenBank/DDBJ whole genome shotgun (WGS) entry which is preliminary data.</text>
</comment>
<evidence type="ECO:0000256" key="1">
    <source>
        <dbReference type="ARBA" id="ARBA00023172"/>
    </source>
</evidence>
<dbReference type="InterPro" id="IPR013762">
    <property type="entry name" value="Integrase-like_cat_sf"/>
</dbReference>
<evidence type="ECO:0000256" key="2">
    <source>
        <dbReference type="SAM" id="MobiDB-lite"/>
    </source>
</evidence>
<dbReference type="PANTHER" id="PTHR30349">
    <property type="entry name" value="PHAGE INTEGRASE-RELATED"/>
    <property type="match status" value="1"/>
</dbReference>
<dbReference type="RefSeq" id="WP_184918454.1">
    <property type="nucleotide sequence ID" value="NZ_JACHJR010000001.1"/>
</dbReference>
<name>A0A7W7SE82_9ACTN</name>
<accession>A0A7W7SE82</accession>
<evidence type="ECO:0000259" key="3">
    <source>
        <dbReference type="PROSITE" id="PS51898"/>
    </source>
</evidence>
<proteinExistence type="predicted"/>
<dbReference type="GO" id="GO:0003677">
    <property type="term" value="F:DNA binding"/>
    <property type="evidence" value="ECO:0007669"/>
    <property type="project" value="InterPro"/>
</dbReference>
<evidence type="ECO:0000313" key="5">
    <source>
        <dbReference type="Proteomes" id="UP000573327"/>
    </source>
</evidence>
<feature type="region of interest" description="Disordered" evidence="2">
    <location>
        <begin position="302"/>
        <end position="325"/>
    </location>
</feature>
<dbReference type="PANTHER" id="PTHR30349:SF64">
    <property type="entry name" value="PROPHAGE INTEGRASE INTD-RELATED"/>
    <property type="match status" value="1"/>
</dbReference>